<evidence type="ECO:0000259" key="11">
    <source>
        <dbReference type="PROSITE" id="PS51918"/>
    </source>
</evidence>
<dbReference type="GO" id="GO:0006779">
    <property type="term" value="P:porphyrin-containing compound biosynthetic process"/>
    <property type="evidence" value="ECO:0007669"/>
    <property type="project" value="InterPro"/>
</dbReference>
<dbReference type="GO" id="GO:0005737">
    <property type="term" value="C:cytoplasm"/>
    <property type="evidence" value="ECO:0007669"/>
    <property type="project" value="UniProtKB-SubCell"/>
</dbReference>
<dbReference type="GO" id="GO:0051539">
    <property type="term" value="F:4 iron, 4 sulfur cluster binding"/>
    <property type="evidence" value="ECO:0007669"/>
    <property type="project" value="UniProtKB-UniRule"/>
</dbReference>
<dbReference type="EMBL" id="BDCO01000003">
    <property type="protein sequence ID" value="GAT34966.1"/>
    <property type="molecule type" value="Genomic_DNA"/>
</dbReference>
<dbReference type="InParanoid" id="A0A146GEQ9"/>
<evidence type="ECO:0000256" key="1">
    <source>
        <dbReference type="ARBA" id="ARBA00001966"/>
    </source>
</evidence>
<keyword evidence="13" id="KW-1185">Reference proteome</keyword>
<comment type="caution">
    <text evidence="12">The sequence shown here is derived from an EMBL/GenBank/DDBJ whole genome shotgun (WGS) entry which is preliminary data.</text>
</comment>
<dbReference type="PANTHER" id="PTHR13932">
    <property type="entry name" value="COPROPORPHYRINIGEN III OXIDASE"/>
    <property type="match status" value="1"/>
</dbReference>
<dbReference type="CDD" id="cd01335">
    <property type="entry name" value="Radical_SAM"/>
    <property type="match status" value="1"/>
</dbReference>
<keyword evidence="9 10" id="KW-0143">Chaperone</keyword>
<dbReference type="InterPro" id="IPR004559">
    <property type="entry name" value="HemW-like"/>
</dbReference>
<dbReference type="FunCoup" id="A0A146GEQ9">
    <property type="interactions" value="522"/>
</dbReference>
<feature type="domain" description="Radical SAM core" evidence="11">
    <location>
        <begin position="1"/>
        <end position="229"/>
    </location>
</feature>
<comment type="cofactor">
    <cofactor evidence="1">
        <name>[4Fe-4S] cluster</name>
        <dbReference type="ChEBI" id="CHEBI:49883"/>
    </cofactor>
</comment>
<comment type="function">
    <text evidence="10">Probably acts as a heme chaperone, transferring heme to an unknown acceptor. Binds one molecule of heme per monomer, possibly covalently. Binds 1 [4Fe-4S] cluster. The cluster is coordinated with 3 cysteines and an exchangeable S-adenosyl-L-methionine.</text>
</comment>
<protein>
    <recommendedName>
        <fullName evidence="3 10">Heme chaperone HemW</fullName>
    </recommendedName>
</protein>
<dbReference type="SFLD" id="SFLDG01082">
    <property type="entry name" value="B12-binding_domain_containing"/>
    <property type="match status" value="1"/>
</dbReference>
<keyword evidence="4 10" id="KW-0349">Heme</keyword>
<dbReference type="SMART" id="SM00729">
    <property type="entry name" value="Elp3"/>
    <property type="match status" value="1"/>
</dbReference>
<evidence type="ECO:0000256" key="4">
    <source>
        <dbReference type="ARBA" id="ARBA00022617"/>
    </source>
</evidence>
<dbReference type="PANTHER" id="PTHR13932:SF5">
    <property type="entry name" value="RADICAL S-ADENOSYL METHIONINE DOMAIN-CONTAINING PROTEIN 1, MITOCHONDRIAL"/>
    <property type="match status" value="1"/>
</dbReference>
<dbReference type="OrthoDB" id="9808022at2"/>
<organism evidence="12 13">
    <name type="scientific">Terrimicrobium sacchariphilum</name>
    <dbReference type="NCBI Taxonomy" id="690879"/>
    <lineage>
        <taxon>Bacteria</taxon>
        <taxon>Pseudomonadati</taxon>
        <taxon>Verrucomicrobiota</taxon>
        <taxon>Terrimicrobiia</taxon>
        <taxon>Terrimicrobiales</taxon>
        <taxon>Terrimicrobiaceae</taxon>
        <taxon>Terrimicrobium</taxon>
    </lineage>
</organism>
<gene>
    <name evidence="12" type="ORF">TSACC_326</name>
</gene>
<dbReference type="InterPro" id="IPR034505">
    <property type="entry name" value="Coproporphyrinogen-III_oxidase"/>
</dbReference>
<dbReference type="InterPro" id="IPR058240">
    <property type="entry name" value="rSAM_sf"/>
</dbReference>
<proteinExistence type="inferred from homology"/>
<dbReference type="Pfam" id="PF04055">
    <property type="entry name" value="Radical_SAM"/>
    <property type="match status" value="1"/>
</dbReference>
<evidence type="ECO:0000256" key="9">
    <source>
        <dbReference type="ARBA" id="ARBA00023186"/>
    </source>
</evidence>
<evidence type="ECO:0000256" key="5">
    <source>
        <dbReference type="ARBA" id="ARBA00022691"/>
    </source>
</evidence>
<dbReference type="InterPro" id="IPR007197">
    <property type="entry name" value="rSAM"/>
</dbReference>
<comment type="similarity">
    <text evidence="2">Belongs to the anaerobic coproporphyrinogen-III oxidase family. HemW subfamily.</text>
</comment>
<keyword evidence="10" id="KW-0004">4Fe-4S</keyword>
<dbReference type="SFLD" id="SFLDS00029">
    <property type="entry name" value="Radical_SAM"/>
    <property type="match status" value="1"/>
</dbReference>
<dbReference type="SUPFAM" id="SSF102114">
    <property type="entry name" value="Radical SAM enzymes"/>
    <property type="match status" value="1"/>
</dbReference>
<dbReference type="InterPro" id="IPR006638">
    <property type="entry name" value="Elp3/MiaA/NifB-like_rSAM"/>
</dbReference>
<dbReference type="AlphaFoldDB" id="A0A146GEQ9"/>
<dbReference type="Proteomes" id="UP000076023">
    <property type="component" value="Unassembled WGS sequence"/>
</dbReference>
<keyword evidence="8 10" id="KW-0411">Iron-sulfur</keyword>
<dbReference type="NCBIfam" id="TIGR00539">
    <property type="entry name" value="hemN_rel"/>
    <property type="match status" value="1"/>
</dbReference>
<keyword evidence="7 10" id="KW-0408">Iron</keyword>
<accession>A0A146GEQ9</accession>
<evidence type="ECO:0000256" key="2">
    <source>
        <dbReference type="ARBA" id="ARBA00006100"/>
    </source>
</evidence>
<dbReference type="RefSeq" id="WP_075080830.1">
    <property type="nucleotide sequence ID" value="NZ_BDCO01000003.1"/>
</dbReference>
<comment type="subcellular location">
    <subcellularLocation>
        <location evidence="10">Cytoplasm</location>
    </subcellularLocation>
</comment>
<keyword evidence="5 10" id="KW-0949">S-adenosyl-L-methionine</keyword>
<dbReference type="SFLD" id="SFLDG01065">
    <property type="entry name" value="anaerobic_coproporphyrinogen-I"/>
    <property type="match status" value="1"/>
</dbReference>
<evidence type="ECO:0000313" key="13">
    <source>
        <dbReference type="Proteomes" id="UP000076023"/>
    </source>
</evidence>
<dbReference type="GO" id="GO:0046872">
    <property type="term" value="F:metal ion binding"/>
    <property type="evidence" value="ECO:0007669"/>
    <property type="project" value="UniProtKB-UniRule"/>
</dbReference>
<keyword evidence="10" id="KW-0963">Cytoplasm</keyword>
<sequence length="362" mass="40789">MVEHLYAHIPFCPKVCPYCSFYKEASDRNKTRAYLDAMLREAELWGDRLQPRTIFFGGGTPTALSTSQLDYLISGLRERMDFSRLEEFTIEMNPATVSLEKASRLRELGVNRVSMGVQSWDPGLLETLGRVHSKDQALRSYAILREAGFRNINLDFIFGIPGQTVDQWVDTLRQTIALQPQHISSYCLTYEEDTEYFLRLGRGEFSQDPEVDAALFELTMETLEGAGYAQYEISNYARAGRECRHNLAYWLGADYIGLGPSAFSTFGGERWKNVSDTSDYVARVNAGVTRADFVEPVDAATRQAEVVAFSLRTSRGVDVSLVPEEKTSELAALGYLTRCGDRWLLTRKGRMVADELAGQLIE</sequence>
<evidence type="ECO:0000256" key="6">
    <source>
        <dbReference type="ARBA" id="ARBA00022723"/>
    </source>
</evidence>
<dbReference type="STRING" id="690879.TSACC_326"/>
<keyword evidence="6 10" id="KW-0479">Metal-binding</keyword>
<reference evidence="13" key="1">
    <citation type="journal article" date="2017" name="Genome Announc.">
        <title>Draft Genome Sequence of Terrimicrobium sacchariphilum NM-5T, a Facultative Anaerobic Soil Bacterium of the Class Spartobacteria.</title>
        <authorList>
            <person name="Qiu Y.L."/>
            <person name="Tourlousse D.M."/>
            <person name="Matsuura N."/>
            <person name="Ohashi A."/>
            <person name="Sekiguchi Y."/>
        </authorList>
    </citation>
    <scope>NUCLEOTIDE SEQUENCE [LARGE SCALE GENOMIC DNA]</scope>
    <source>
        <strain evidence="13">NM-5</strain>
    </source>
</reference>
<dbReference type="SFLD" id="SFLDF00562">
    <property type="entry name" value="HemN-like__clustered_with_heat"/>
    <property type="match status" value="1"/>
</dbReference>
<dbReference type="Gene3D" id="3.20.20.70">
    <property type="entry name" value="Aldolase class I"/>
    <property type="match status" value="1"/>
</dbReference>
<dbReference type="PROSITE" id="PS51918">
    <property type="entry name" value="RADICAL_SAM"/>
    <property type="match status" value="1"/>
</dbReference>
<name>A0A146GEQ9_TERSA</name>
<evidence type="ECO:0000313" key="12">
    <source>
        <dbReference type="EMBL" id="GAT34966.1"/>
    </source>
</evidence>
<evidence type="ECO:0000256" key="8">
    <source>
        <dbReference type="ARBA" id="ARBA00023014"/>
    </source>
</evidence>
<evidence type="ECO:0000256" key="3">
    <source>
        <dbReference type="ARBA" id="ARBA00017228"/>
    </source>
</evidence>
<dbReference type="InterPro" id="IPR013785">
    <property type="entry name" value="Aldolase_TIM"/>
</dbReference>
<evidence type="ECO:0000256" key="10">
    <source>
        <dbReference type="RuleBase" id="RU364116"/>
    </source>
</evidence>
<dbReference type="GO" id="GO:0004109">
    <property type="term" value="F:coproporphyrinogen oxidase activity"/>
    <property type="evidence" value="ECO:0007669"/>
    <property type="project" value="InterPro"/>
</dbReference>
<evidence type="ECO:0000256" key="7">
    <source>
        <dbReference type="ARBA" id="ARBA00023004"/>
    </source>
</evidence>